<feature type="transmembrane region" description="Helical" evidence="1">
    <location>
        <begin position="68"/>
        <end position="89"/>
    </location>
</feature>
<dbReference type="Gene3D" id="3.60.10.10">
    <property type="entry name" value="Endonuclease/exonuclease/phosphatase"/>
    <property type="match status" value="1"/>
</dbReference>
<sequence>MTRLLAAIVIVGSAVIALVLAWPQLFGLAGMPGVAQIVALRGLGIAVALVLAVGLTILALLAAPARRFAASLAAVALAFALVNAAVLSVRGFGDFAFTTKGDSDVTVLSWNTLGDAPGAEEIARLALESEADIIALPETTNELGIDIALLMQAADRPMWVHTLAYDQESKARSTTLLVSVDLGEYSVDTATRTTAVLPTLVAAPVDGSGPTIVVVHTVAPLPPMEATWQQDLRWVADACDGENVILAGDFNATLDHITGLGVDGGDLGSCRDAALATDNAAVGTWPTQLPALLGSPIDHVMATPNWTVTGMRVIESLDKAGSDHRPILVQLSPAD</sequence>
<dbReference type="Pfam" id="PF03372">
    <property type="entry name" value="Exo_endo_phos"/>
    <property type="match status" value="1"/>
</dbReference>
<dbReference type="SUPFAM" id="SSF56219">
    <property type="entry name" value="DNase I-like"/>
    <property type="match status" value="1"/>
</dbReference>
<keyword evidence="3" id="KW-0378">Hydrolase</keyword>
<keyword evidence="4" id="KW-1185">Reference proteome</keyword>
<dbReference type="InterPro" id="IPR005135">
    <property type="entry name" value="Endo/exonuclease/phosphatase"/>
</dbReference>
<evidence type="ECO:0000259" key="2">
    <source>
        <dbReference type="Pfam" id="PF03372"/>
    </source>
</evidence>
<proteinExistence type="predicted"/>
<name>A0ABT9BLL0_9MICO</name>
<keyword evidence="1" id="KW-1133">Transmembrane helix</keyword>
<feature type="domain" description="Endonuclease/exonuclease/phosphatase" evidence="2">
    <location>
        <begin position="108"/>
        <end position="324"/>
    </location>
</feature>
<keyword evidence="1" id="KW-0812">Transmembrane</keyword>
<evidence type="ECO:0000313" key="3">
    <source>
        <dbReference type="EMBL" id="MDO7881332.1"/>
    </source>
</evidence>
<accession>A0ABT9BLL0</accession>
<dbReference type="RefSeq" id="WP_305001743.1">
    <property type="nucleotide sequence ID" value="NZ_JAUQUB010000001.1"/>
</dbReference>
<organism evidence="3 4">
    <name type="scientific">Antiquaquibacter soli</name>
    <dbReference type="NCBI Taxonomy" id="3064523"/>
    <lineage>
        <taxon>Bacteria</taxon>
        <taxon>Bacillati</taxon>
        <taxon>Actinomycetota</taxon>
        <taxon>Actinomycetes</taxon>
        <taxon>Micrococcales</taxon>
        <taxon>Microbacteriaceae</taxon>
        <taxon>Antiquaquibacter</taxon>
    </lineage>
</organism>
<feature type="transmembrane region" description="Helical" evidence="1">
    <location>
        <begin position="37"/>
        <end position="61"/>
    </location>
</feature>
<reference evidence="3 4" key="1">
    <citation type="submission" date="2023-07" db="EMBL/GenBank/DDBJ databases">
        <title>Protaetiibacter sp. nov WY-16 isolated from soil.</title>
        <authorList>
            <person name="Liu B."/>
            <person name="Wan Y."/>
        </authorList>
    </citation>
    <scope>NUCLEOTIDE SEQUENCE [LARGE SCALE GENOMIC DNA]</scope>
    <source>
        <strain evidence="3 4">WY-16</strain>
    </source>
</reference>
<dbReference type="InterPro" id="IPR036691">
    <property type="entry name" value="Endo/exonu/phosph_ase_sf"/>
</dbReference>
<evidence type="ECO:0000313" key="4">
    <source>
        <dbReference type="Proteomes" id="UP001241072"/>
    </source>
</evidence>
<evidence type="ECO:0000256" key="1">
    <source>
        <dbReference type="SAM" id="Phobius"/>
    </source>
</evidence>
<comment type="caution">
    <text evidence="3">The sequence shown here is derived from an EMBL/GenBank/DDBJ whole genome shotgun (WGS) entry which is preliminary data.</text>
</comment>
<dbReference type="GO" id="GO:0004519">
    <property type="term" value="F:endonuclease activity"/>
    <property type="evidence" value="ECO:0007669"/>
    <property type="project" value="UniProtKB-KW"/>
</dbReference>
<keyword evidence="3" id="KW-0540">Nuclease</keyword>
<dbReference type="Proteomes" id="UP001241072">
    <property type="component" value="Unassembled WGS sequence"/>
</dbReference>
<gene>
    <name evidence="3" type="ORF">Q5716_03725</name>
</gene>
<keyword evidence="3" id="KW-0255">Endonuclease</keyword>
<dbReference type="EMBL" id="JAUQUB010000001">
    <property type="protein sequence ID" value="MDO7881332.1"/>
    <property type="molecule type" value="Genomic_DNA"/>
</dbReference>
<protein>
    <submittedName>
        <fullName evidence="3">Endonuclease/exonuclease/phosphatase family protein</fullName>
    </submittedName>
</protein>
<keyword evidence="1" id="KW-0472">Membrane</keyword>